<sequence length="143" mass="15920">MAEAVAAFALAGNVLQFVEFAKSLVSKSLDIHRDKNSSASDLEDLRNVVTDFQAASKHLQTSGADRLALSSRHLEVVQISDVCSKRFAEILESLNRFEVIGNKRKRDAVVAAFKVTWNKKEIEDLRRDTILLSGTIETTLCNR</sequence>
<dbReference type="AlphaFoldDB" id="A0AA37GWL2"/>
<dbReference type="EMBL" id="BPPX01000034">
    <property type="protein sequence ID" value="GJC88668.1"/>
    <property type="molecule type" value="Genomic_DNA"/>
</dbReference>
<organism evidence="1 2">
    <name type="scientific">Colletotrichum liriopes</name>
    <dbReference type="NCBI Taxonomy" id="708192"/>
    <lineage>
        <taxon>Eukaryota</taxon>
        <taxon>Fungi</taxon>
        <taxon>Dikarya</taxon>
        <taxon>Ascomycota</taxon>
        <taxon>Pezizomycotina</taxon>
        <taxon>Sordariomycetes</taxon>
        <taxon>Hypocreomycetidae</taxon>
        <taxon>Glomerellales</taxon>
        <taxon>Glomerellaceae</taxon>
        <taxon>Colletotrichum</taxon>
        <taxon>Colletotrichum spaethianum species complex</taxon>
    </lineage>
</organism>
<keyword evidence="2" id="KW-1185">Reference proteome</keyword>
<gene>
    <name evidence="1" type="ORF">ColLi_11506</name>
</gene>
<protein>
    <submittedName>
        <fullName evidence="1">Uncharacterized protein</fullName>
    </submittedName>
</protein>
<reference evidence="1 2" key="1">
    <citation type="submission" date="2021-07" db="EMBL/GenBank/DDBJ databases">
        <title>Genome data of Colletotrichum spaethianum.</title>
        <authorList>
            <person name="Utami Y.D."/>
            <person name="Hiruma K."/>
        </authorList>
    </citation>
    <scope>NUCLEOTIDE SEQUENCE [LARGE SCALE GENOMIC DNA]</scope>
    <source>
        <strain evidence="1 2">MAFF 242679</strain>
    </source>
</reference>
<comment type="caution">
    <text evidence="1">The sequence shown here is derived from an EMBL/GenBank/DDBJ whole genome shotgun (WGS) entry which is preliminary data.</text>
</comment>
<dbReference type="Proteomes" id="UP001055172">
    <property type="component" value="Unassembled WGS sequence"/>
</dbReference>
<evidence type="ECO:0000313" key="1">
    <source>
        <dbReference type="EMBL" id="GJC88668.1"/>
    </source>
</evidence>
<name>A0AA37GWL2_9PEZI</name>
<proteinExistence type="predicted"/>
<evidence type="ECO:0000313" key="2">
    <source>
        <dbReference type="Proteomes" id="UP001055172"/>
    </source>
</evidence>
<accession>A0AA37GWL2</accession>